<dbReference type="SMART" id="SM00213">
    <property type="entry name" value="UBQ"/>
    <property type="match status" value="2"/>
</dbReference>
<dbReference type="InterPro" id="IPR000626">
    <property type="entry name" value="Ubiquitin-like_dom"/>
</dbReference>
<feature type="domain" description="Ubiquitin-like" evidence="2">
    <location>
        <begin position="142"/>
        <end position="211"/>
    </location>
</feature>
<dbReference type="InterPro" id="IPR050158">
    <property type="entry name" value="Ubiquitin_ubiquitin-like"/>
</dbReference>
<gene>
    <name evidence="3" type="ORF">POTOM_016044</name>
</gene>
<keyword evidence="4" id="KW-1185">Reference proteome</keyword>
<evidence type="ECO:0000259" key="2">
    <source>
        <dbReference type="PROSITE" id="PS50053"/>
    </source>
</evidence>
<dbReference type="FunFam" id="3.10.20.90:FF:000160">
    <property type="entry name" value="Polyubiquitin-C"/>
    <property type="match status" value="2"/>
</dbReference>
<dbReference type="PANTHER" id="PTHR10666">
    <property type="entry name" value="UBIQUITIN"/>
    <property type="match status" value="1"/>
</dbReference>
<name>A0A8X8AEM6_POPTO</name>
<dbReference type="PROSITE" id="PS50053">
    <property type="entry name" value="UBIQUITIN_2"/>
    <property type="match status" value="2"/>
</dbReference>
<dbReference type="EMBL" id="JAAWWB010000007">
    <property type="protein sequence ID" value="KAG6779650.1"/>
    <property type="molecule type" value="Genomic_DNA"/>
</dbReference>
<accession>A0A8X8AEM6</accession>
<dbReference type="AlphaFoldDB" id="A0A8X8AEM6"/>
<dbReference type="GO" id="GO:0003729">
    <property type="term" value="F:mRNA binding"/>
    <property type="evidence" value="ECO:0007669"/>
    <property type="project" value="UniProtKB-ARBA"/>
</dbReference>
<protein>
    <recommendedName>
        <fullName evidence="2">Ubiquitin-like domain-containing protein</fullName>
    </recommendedName>
</protein>
<dbReference type="Pfam" id="PF00240">
    <property type="entry name" value="ubiquitin"/>
    <property type="match status" value="2"/>
</dbReference>
<reference evidence="3" key="1">
    <citation type="journal article" date="2020" name="bioRxiv">
        <title>Hybrid origin of Populus tomentosa Carr. identified through genome sequencing and phylogenomic analysis.</title>
        <authorList>
            <person name="An X."/>
            <person name="Gao K."/>
            <person name="Chen Z."/>
            <person name="Li J."/>
            <person name="Yang X."/>
            <person name="Yang X."/>
            <person name="Zhou J."/>
            <person name="Guo T."/>
            <person name="Zhao T."/>
            <person name="Huang S."/>
            <person name="Miao D."/>
            <person name="Khan W.U."/>
            <person name="Rao P."/>
            <person name="Ye M."/>
            <person name="Lei B."/>
            <person name="Liao W."/>
            <person name="Wang J."/>
            <person name="Ji L."/>
            <person name="Li Y."/>
            <person name="Guo B."/>
            <person name="Mustafa N.S."/>
            <person name="Li S."/>
            <person name="Yun Q."/>
            <person name="Keller S.R."/>
            <person name="Mao J."/>
            <person name="Zhang R."/>
            <person name="Strauss S.H."/>
        </authorList>
    </citation>
    <scope>NUCLEOTIDE SEQUENCE</scope>
    <source>
        <strain evidence="3">GM15</strain>
        <tissue evidence="3">Leaf</tissue>
    </source>
</reference>
<dbReference type="Proteomes" id="UP000886885">
    <property type="component" value="Chromosome 4A"/>
</dbReference>
<comment type="caution">
    <text evidence="3">The sequence shown here is derived from an EMBL/GenBank/DDBJ whole genome shotgun (WGS) entry which is preliminary data.</text>
</comment>
<sequence length="370" mass="42043">MVECMITDSCLHHKAEMMIFEAARTITELSNVKSLESTPAVIALQLLSSSYKPGLRFAAVQTLNKTQIFVKTLSRKNIILEVESSYTIGYVKAKIEHQEGIPPGQQILIFSGKQLEDECTLAACNIQEESSLHLVLRLRGGMQIFVKTLTGKTITLEVDSLDTIGNVKAKIQDKVGSSLDKSTLLFSEKKLEDDGRTLSDYNIKKKSILELQEIPGTKRSKRLTKGGRIQKYLPKLVNLDGEMKEGKTRRQLRFCKLQQSMSMLAESEKNQHIKLCRRIIRGAQKYTAALEEENEVEVRRNEHIDHMQRAMKVKGKEKVNVLVHSDREVNSLEKVVEEAPSDVRILLPKTRFYNGIQRRARGKGFCTWRV</sequence>
<evidence type="ECO:0000313" key="4">
    <source>
        <dbReference type="Proteomes" id="UP000886885"/>
    </source>
</evidence>
<proteinExistence type="predicted"/>
<feature type="domain" description="Ubiquitin-like" evidence="2">
    <location>
        <begin position="66"/>
        <end position="141"/>
    </location>
</feature>
<organism evidence="3 4">
    <name type="scientific">Populus tomentosa</name>
    <name type="common">Chinese white poplar</name>
    <dbReference type="NCBI Taxonomy" id="118781"/>
    <lineage>
        <taxon>Eukaryota</taxon>
        <taxon>Viridiplantae</taxon>
        <taxon>Streptophyta</taxon>
        <taxon>Embryophyta</taxon>
        <taxon>Tracheophyta</taxon>
        <taxon>Spermatophyta</taxon>
        <taxon>Magnoliopsida</taxon>
        <taxon>eudicotyledons</taxon>
        <taxon>Gunneridae</taxon>
        <taxon>Pentapetalae</taxon>
        <taxon>rosids</taxon>
        <taxon>fabids</taxon>
        <taxon>Malpighiales</taxon>
        <taxon>Salicaceae</taxon>
        <taxon>Saliceae</taxon>
        <taxon>Populus</taxon>
    </lineage>
</organism>
<dbReference type="OrthoDB" id="428577at2759"/>
<evidence type="ECO:0000256" key="1">
    <source>
        <dbReference type="ARBA" id="ARBA00022499"/>
    </source>
</evidence>
<evidence type="ECO:0000313" key="3">
    <source>
        <dbReference type="EMBL" id="KAG6779650.1"/>
    </source>
</evidence>
<keyword evidence="1" id="KW-1017">Isopeptide bond</keyword>